<accession>A0ABQ4Q571</accession>
<comment type="caution">
    <text evidence="2">The sequence shown here is derived from an EMBL/GenBank/DDBJ whole genome shotgun (WGS) entry which is preliminary data.</text>
</comment>
<dbReference type="Proteomes" id="UP000887222">
    <property type="component" value="Unassembled WGS sequence"/>
</dbReference>
<evidence type="ECO:0000313" key="2">
    <source>
        <dbReference type="EMBL" id="GIZ52338.1"/>
    </source>
</evidence>
<dbReference type="CDD" id="cd20687">
    <property type="entry name" value="CdiI_Ykris-like"/>
    <property type="match status" value="1"/>
</dbReference>
<dbReference type="Pfam" id="PF18593">
    <property type="entry name" value="CdiI_2"/>
    <property type="match status" value="1"/>
</dbReference>
<sequence length="100" mass="11579">MNKLSCESLAQLLCCYFHQDFMEEYESPDHAIAAFIAEEPIGYIQKTLEDIEKLLSTRISDEDIDKLISNLSCAYDPHAEGRTSRLWLQHVQQKIKEAME</sequence>
<reference evidence="2 3" key="1">
    <citation type="journal article" date="2022" name="Int. J. Syst. Evol. Microbiol.">
        <title>Noviherbaspirillum aridicola sp. nov., isolated from an arid soil in Pakistan.</title>
        <authorList>
            <person name="Khan I.U."/>
            <person name="Saqib M."/>
            <person name="Amin A."/>
            <person name="Hussain F."/>
            <person name="Li L."/>
            <person name="Liu Y.H."/>
            <person name="Fang B.Z."/>
            <person name="Ahmed I."/>
            <person name="Li W.J."/>
        </authorList>
    </citation>
    <scope>NUCLEOTIDE SEQUENCE [LARGE SCALE GENOMIC DNA]</scope>
    <source>
        <strain evidence="2 3">NCCP-691</strain>
    </source>
</reference>
<dbReference type="EMBL" id="BPMK01000009">
    <property type="protein sequence ID" value="GIZ52338.1"/>
    <property type="molecule type" value="Genomic_DNA"/>
</dbReference>
<protein>
    <recommendedName>
        <fullName evidence="1">CdiI immunity protein domain-containing protein</fullName>
    </recommendedName>
</protein>
<dbReference type="InterPro" id="IPR041129">
    <property type="entry name" value="CdiI_2"/>
</dbReference>
<name>A0ABQ4Q571_9BURK</name>
<keyword evidence="3" id="KW-1185">Reference proteome</keyword>
<evidence type="ECO:0000313" key="3">
    <source>
        <dbReference type="Proteomes" id="UP000887222"/>
    </source>
</evidence>
<gene>
    <name evidence="2" type="ORF">NCCP691_23520</name>
</gene>
<organism evidence="2 3">
    <name type="scientific">Noviherbaspirillum aridicola</name>
    <dbReference type="NCBI Taxonomy" id="2849687"/>
    <lineage>
        <taxon>Bacteria</taxon>
        <taxon>Pseudomonadati</taxon>
        <taxon>Pseudomonadota</taxon>
        <taxon>Betaproteobacteria</taxon>
        <taxon>Burkholderiales</taxon>
        <taxon>Oxalobacteraceae</taxon>
        <taxon>Noviherbaspirillum</taxon>
    </lineage>
</organism>
<proteinExistence type="predicted"/>
<dbReference type="RefSeq" id="WP_220808559.1">
    <property type="nucleotide sequence ID" value="NZ_BPMK01000009.1"/>
</dbReference>
<feature type="domain" description="CdiI immunity protein" evidence="1">
    <location>
        <begin position="7"/>
        <end position="95"/>
    </location>
</feature>
<evidence type="ECO:0000259" key="1">
    <source>
        <dbReference type="Pfam" id="PF18593"/>
    </source>
</evidence>